<evidence type="ECO:0000313" key="9">
    <source>
        <dbReference type="Proteomes" id="UP001175227"/>
    </source>
</evidence>
<evidence type="ECO:0000256" key="6">
    <source>
        <dbReference type="ARBA" id="ARBA00025785"/>
    </source>
</evidence>
<comment type="subunit">
    <text evidence="2">Homodimer.</text>
</comment>
<evidence type="ECO:0000256" key="2">
    <source>
        <dbReference type="ARBA" id="ARBA00011738"/>
    </source>
</evidence>
<gene>
    <name evidence="8" type="ORF">IW261DRAFT_1457829</name>
</gene>
<evidence type="ECO:0000256" key="1">
    <source>
        <dbReference type="ARBA" id="ARBA00001933"/>
    </source>
</evidence>
<accession>A0AA39UMB1</accession>
<dbReference type="GO" id="GO:0008483">
    <property type="term" value="F:transaminase activity"/>
    <property type="evidence" value="ECO:0007669"/>
    <property type="project" value="UniProtKB-KW"/>
</dbReference>
<proteinExistence type="inferred from homology"/>
<dbReference type="InterPro" id="IPR004839">
    <property type="entry name" value="Aminotransferase_I/II_large"/>
</dbReference>
<keyword evidence="4" id="KW-0808">Transferase</keyword>
<dbReference type="Gene3D" id="3.90.1150.10">
    <property type="entry name" value="Aspartate Aminotransferase, domain 1"/>
    <property type="match status" value="1"/>
</dbReference>
<evidence type="ECO:0000256" key="4">
    <source>
        <dbReference type="ARBA" id="ARBA00022679"/>
    </source>
</evidence>
<comment type="cofactor">
    <cofactor evidence="1">
        <name>pyridoxal 5'-phosphate</name>
        <dbReference type="ChEBI" id="CHEBI:597326"/>
    </cofactor>
</comment>
<dbReference type="PANTHER" id="PTHR11751">
    <property type="entry name" value="ALANINE AMINOTRANSFERASE"/>
    <property type="match status" value="1"/>
</dbReference>
<evidence type="ECO:0000313" key="8">
    <source>
        <dbReference type="EMBL" id="KAK0484620.1"/>
    </source>
</evidence>
<dbReference type="GO" id="GO:0030170">
    <property type="term" value="F:pyridoxal phosphate binding"/>
    <property type="evidence" value="ECO:0007669"/>
    <property type="project" value="InterPro"/>
</dbReference>
<organism evidence="8 9">
    <name type="scientific">Armillaria novae-zelandiae</name>
    <dbReference type="NCBI Taxonomy" id="153914"/>
    <lineage>
        <taxon>Eukaryota</taxon>
        <taxon>Fungi</taxon>
        <taxon>Dikarya</taxon>
        <taxon>Basidiomycota</taxon>
        <taxon>Agaricomycotina</taxon>
        <taxon>Agaricomycetes</taxon>
        <taxon>Agaricomycetidae</taxon>
        <taxon>Agaricales</taxon>
        <taxon>Marasmiineae</taxon>
        <taxon>Physalacriaceae</taxon>
        <taxon>Armillaria</taxon>
    </lineage>
</organism>
<dbReference type="EMBL" id="JAUEPR010000005">
    <property type="protein sequence ID" value="KAK0484620.1"/>
    <property type="molecule type" value="Genomic_DNA"/>
</dbReference>
<keyword evidence="3 8" id="KW-0032">Aminotransferase</keyword>
<dbReference type="InterPro" id="IPR015424">
    <property type="entry name" value="PyrdxlP-dep_Trfase"/>
</dbReference>
<comment type="similarity">
    <text evidence="6">Belongs to the class-I pyridoxal-phosphate-dependent aminotransferase family. Alanine aminotransferase subfamily.</text>
</comment>
<protein>
    <submittedName>
        <fullName evidence="8">Alanine aminotransferase</fullName>
    </submittedName>
</protein>
<dbReference type="Gene3D" id="3.40.640.10">
    <property type="entry name" value="Type I PLP-dependent aspartate aminotransferase-like (Major domain)"/>
    <property type="match status" value="1"/>
</dbReference>
<evidence type="ECO:0000259" key="7">
    <source>
        <dbReference type="Pfam" id="PF00155"/>
    </source>
</evidence>
<dbReference type="Gene3D" id="1.10.287.1970">
    <property type="match status" value="1"/>
</dbReference>
<dbReference type="CDD" id="cd00609">
    <property type="entry name" value="AAT_like"/>
    <property type="match status" value="1"/>
</dbReference>
<dbReference type="Proteomes" id="UP001175227">
    <property type="component" value="Unassembled WGS sequence"/>
</dbReference>
<evidence type="ECO:0000256" key="3">
    <source>
        <dbReference type="ARBA" id="ARBA00022576"/>
    </source>
</evidence>
<feature type="domain" description="Aminotransferase class I/classII large" evidence="7">
    <location>
        <begin position="122"/>
        <end position="485"/>
    </location>
</feature>
<dbReference type="SUPFAM" id="SSF53383">
    <property type="entry name" value="PLP-dependent transferases"/>
    <property type="match status" value="1"/>
</dbReference>
<sequence length="508" mass="55600">MFRQVSVPVSRSRRKSTLLLTSIYPRPSPIMSAHRPLTVEHLNPSVLKVQYAVRGELAIKAEEYRNKLKEADHGLPFDRIISSNIGNPQQKGLDQPPITFTRQVAALMEWPALAELAPNAFPQDVIARAKELQEEIGSVGAYSHSMGVPFIRKNVAKFIEERDGYPSSPDNIFLTAGASAGVSLLISMLISAPHSGILIPIPQYPLYTATLAQHNGTAIPYHLDEPSDWATSVDEIEAGIQNAIKSGITPKALVIINPGNPTGALLDEATQEEVVKFCERHSLILLADEVYQLNLHRPSTHPFASFKKIVARMGSPIGLVSFHSISKGVSGECGRRGGYFECTNISPEILALIYKMVSVGLCPPLTGQIGVDCMVRPPKEGEESYELWKKETDTIHEALASRTKLMAAKLNALPGVSCVDSPGALYLYPQISLSDKAIEEAKKAGKEPDAFYALRLLDETGICVVPGSGFGQKEGQWHYRVTCLCPGVEEYVGKLESFHRGFTQRYGQ</sequence>
<dbReference type="InterPro" id="IPR045088">
    <property type="entry name" value="ALAT1/2-like"/>
</dbReference>
<dbReference type="AlphaFoldDB" id="A0AA39UMB1"/>
<dbReference type="Pfam" id="PF00155">
    <property type="entry name" value="Aminotran_1_2"/>
    <property type="match status" value="1"/>
</dbReference>
<dbReference type="PANTHER" id="PTHR11751:SF29">
    <property type="entry name" value="ALANINE TRANSAMINASE"/>
    <property type="match status" value="1"/>
</dbReference>
<name>A0AA39UMB1_9AGAR</name>
<dbReference type="InterPro" id="IPR015421">
    <property type="entry name" value="PyrdxlP-dep_Trfase_major"/>
</dbReference>
<reference evidence="8" key="1">
    <citation type="submission" date="2023-06" db="EMBL/GenBank/DDBJ databases">
        <authorList>
            <consortium name="Lawrence Berkeley National Laboratory"/>
            <person name="Ahrendt S."/>
            <person name="Sahu N."/>
            <person name="Indic B."/>
            <person name="Wong-Bajracharya J."/>
            <person name="Merenyi Z."/>
            <person name="Ke H.-M."/>
            <person name="Monk M."/>
            <person name="Kocsube S."/>
            <person name="Drula E."/>
            <person name="Lipzen A."/>
            <person name="Balint B."/>
            <person name="Henrissat B."/>
            <person name="Andreopoulos B."/>
            <person name="Martin F.M."/>
            <person name="Harder C.B."/>
            <person name="Rigling D."/>
            <person name="Ford K.L."/>
            <person name="Foster G.D."/>
            <person name="Pangilinan J."/>
            <person name="Papanicolaou A."/>
            <person name="Barry K."/>
            <person name="LaButti K."/>
            <person name="Viragh M."/>
            <person name="Koriabine M."/>
            <person name="Yan M."/>
            <person name="Riley R."/>
            <person name="Champramary S."/>
            <person name="Plett K.L."/>
            <person name="Tsai I.J."/>
            <person name="Slot J."/>
            <person name="Sipos G."/>
            <person name="Plett J."/>
            <person name="Nagy L.G."/>
            <person name="Grigoriev I.V."/>
        </authorList>
    </citation>
    <scope>NUCLEOTIDE SEQUENCE</scope>
    <source>
        <strain evidence="8">ICMP 16352</strain>
    </source>
</reference>
<dbReference type="FunFam" id="3.40.640.10:FF:000012">
    <property type="entry name" value="alanine aminotransferase 2"/>
    <property type="match status" value="1"/>
</dbReference>
<keyword evidence="5" id="KW-0663">Pyridoxal phosphate</keyword>
<evidence type="ECO:0000256" key="5">
    <source>
        <dbReference type="ARBA" id="ARBA00022898"/>
    </source>
</evidence>
<dbReference type="InterPro" id="IPR015422">
    <property type="entry name" value="PyrdxlP-dep_Trfase_small"/>
</dbReference>
<comment type="caution">
    <text evidence="8">The sequence shown here is derived from an EMBL/GenBank/DDBJ whole genome shotgun (WGS) entry which is preliminary data.</text>
</comment>
<dbReference type="FunFam" id="3.90.1150.10:FF:000151">
    <property type="entry name" value="Alanine aminotransferase 2"/>
    <property type="match status" value="1"/>
</dbReference>
<keyword evidence="9" id="KW-1185">Reference proteome</keyword>